<dbReference type="PANTHER" id="PTHR46434:SF1">
    <property type="entry name" value="GENETIC INTERACTOR OF PROHIBITINS 3, MITOCHONDRIAL"/>
    <property type="match status" value="1"/>
</dbReference>
<dbReference type="CDD" id="cd01855">
    <property type="entry name" value="YqeH"/>
    <property type="match status" value="1"/>
</dbReference>
<dbReference type="SUPFAM" id="SSF52540">
    <property type="entry name" value="P-loop containing nucleoside triphosphate hydrolases"/>
    <property type="match status" value="1"/>
</dbReference>
<accession>A0ABS2PED9</accession>
<evidence type="ECO:0000259" key="1">
    <source>
        <dbReference type="Pfam" id="PF01926"/>
    </source>
</evidence>
<organism evidence="3 4">
    <name type="scientific">Geomicrobium sediminis</name>
    <dbReference type="NCBI Taxonomy" id="1347788"/>
    <lineage>
        <taxon>Bacteria</taxon>
        <taxon>Bacillati</taxon>
        <taxon>Bacillota</taxon>
        <taxon>Bacilli</taxon>
        <taxon>Bacillales</taxon>
        <taxon>Geomicrobium</taxon>
    </lineage>
</organism>
<dbReference type="InterPro" id="IPR027417">
    <property type="entry name" value="P-loop_NTPase"/>
</dbReference>
<dbReference type="InterPro" id="IPR019988">
    <property type="entry name" value="GTP-bd_ribosome_bgen_YqeH"/>
</dbReference>
<evidence type="ECO:0000259" key="2">
    <source>
        <dbReference type="Pfam" id="PF21516"/>
    </source>
</evidence>
<keyword evidence="4" id="KW-1185">Reference proteome</keyword>
<dbReference type="Pfam" id="PF01926">
    <property type="entry name" value="MMR_HSR1"/>
    <property type="match status" value="1"/>
</dbReference>
<dbReference type="InterPro" id="IPR006073">
    <property type="entry name" value="GTP-bd"/>
</dbReference>
<dbReference type="PANTHER" id="PTHR46434">
    <property type="entry name" value="GENETIC INTERACTOR OF PROHIBITINS 3, MITOCHONDRIAL"/>
    <property type="match status" value="1"/>
</dbReference>
<feature type="domain" description="G" evidence="1">
    <location>
        <begin position="162"/>
        <end position="228"/>
    </location>
</feature>
<dbReference type="Pfam" id="PF21516">
    <property type="entry name" value="YqeH-like_C"/>
    <property type="match status" value="1"/>
</dbReference>
<dbReference type="InterPro" id="IPR048422">
    <property type="entry name" value="NOA1/YqeH-like_C"/>
</dbReference>
<dbReference type="EMBL" id="JAFBEC010000008">
    <property type="protein sequence ID" value="MBM7633789.1"/>
    <property type="molecule type" value="Genomic_DNA"/>
</dbReference>
<evidence type="ECO:0000313" key="4">
    <source>
        <dbReference type="Proteomes" id="UP000741863"/>
    </source>
</evidence>
<dbReference type="InterPro" id="IPR050896">
    <property type="entry name" value="Mito_lipid_metab_GTPase"/>
</dbReference>
<proteinExistence type="predicted"/>
<evidence type="ECO:0000313" key="3">
    <source>
        <dbReference type="EMBL" id="MBM7633789.1"/>
    </source>
</evidence>
<protein>
    <submittedName>
        <fullName evidence="3">Ribosome biogenesis GTPase YqeH</fullName>
    </submittedName>
</protein>
<comment type="caution">
    <text evidence="3">The sequence shown here is derived from an EMBL/GenBank/DDBJ whole genome shotgun (WGS) entry which is preliminary data.</text>
</comment>
<name>A0ABS2PED9_9BACL</name>
<sequence length="368" mass="41435">MNEQIICSGCGIPVQTKDSDKPGYAPKAALERDVIVCQRCYRLTHYNEVPDVPLTDKDFDKLLDDVSKSDALVVMIVDLFDVEGSWMMKRKDLNHLPLVIVGNKFDLLPHSVNENKIKLWLKKEAMKRGYKPEKIDLMSANKKADVMRIAALIDQVRNGKDVYIIGSANVGKSTFINQIIRAFDGDEDQLITTSIYPGTTLAFIDLPLDDGSKMYDTPGIINPNQMYRSIPQKEMKLLQPKREIKPIVFQLKEEQTLFIGSLARFDFVSGEANHFVCYFPEKFTPHRTKLSQADDLYARHKGETILSPPSKESLEEVPPLKAETFTIAHDKTDIVIPGLGWVTVGHKGAVVTVHAPENIKVTLREAII</sequence>
<reference evidence="3 4" key="1">
    <citation type="submission" date="2021-01" db="EMBL/GenBank/DDBJ databases">
        <title>Genomic Encyclopedia of Type Strains, Phase IV (KMG-IV): sequencing the most valuable type-strain genomes for metagenomic binning, comparative biology and taxonomic classification.</title>
        <authorList>
            <person name="Goeker M."/>
        </authorList>
    </citation>
    <scope>NUCLEOTIDE SEQUENCE [LARGE SCALE GENOMIC DNA]</scope>
    <source>
        <strain evidence="3 4">DSM 25540</strain>
    </source>
</reference>
<gene>
    <name evidence="3" type="ORF">JOD17_002885</name>
</gene>
<dbReference type="RefSeq" id="WP_204698504.1">
    <property type="nucleotide sequence ID" value="NZ_JAFBEC010000008.1"/>
</dbReference>
<dbReference type="Proteomes" id="UP000741863">
    <property type="component" value="Unassembled WGS sequence"/>
</dbReference>
<dbReference type="Gene3D" id="3.40.50.300">
    <property type="entry name" value="P-loop containing nucleotide triphosphate hydrolases"/>
    <property type="match status" value="1"/>
</dbReference>
<dbReference type="NCBIfam" id="TIGR03597">
    <property type="entry name" value="GTPase_YqeH"/>
    <property type="match status" value="1"/>
</dbReference>
<feature type="domain" description="NOA1/YqeH-like C-terminal" evidence="2">
    <location>
        <begin position="274"/>
        <end position="367"/>
    </location>
</feature>